<organism evidence="8 9">
    <name type="scientific">Cohnella herbarum</name>
    <dbReference type="NCBI Taxonomy" id="2728023"/>
    <lineage>
        <taxon>Bacteria</taxon>
        <taxon>Bacillati</taxon>
        <taxon>Bacillota</taxon>
        <taxon>Bacilli</taxon>
        <taxon>Bacillales</taxon>
        <taxon>Paenibacillaceae</taxon>
        <taxon>Cohnella</taxon>
    </lineage>
</organism>
<dbReference type="RefSeq" id="WP_169278301.1">
    <property type="nucleotide sequence ID" value="NZ_CP051680.1"/>
</dbReference>
<feature type="domain" description="Alpha-L-rhamnosidase C-terminal" evidence="7">
    <location>
        <begin position="798"/>
        <end position="868"/>
    </location>
</feature>
<dbReference type="PIRSF" id="PIRSF010631">
    <property type="entry name" value="A-rhamnsds"/>
    <property type="match status" value="1"/>
</dbReference>
<evidence type="ECO:0000313" key="9">
    <source>
        <dbReference type="Proteomes" id="UP000502248"/>
    </source>
</evidence>
<dbReference type="GO" id="GO:0005975">
    <property type="term" value="P:carbohydrate metabolic process"/>
    <property type="evidence" value="ECO:0007669"/>
    <property type="project" value="InterPro"/>
</dbReference>
<dbReference type="InterPro" id="IPR016007">
    <property type="entry name" value="Alpha_rhamnosid"/>
</dbReference>
<dbReference type="Pfam" id="PF17389">
    <property type="entry name" value="Bac_rhamnosid6H"/>
    <property type="match status" value="1"/>
</dbReference>
<dbReference type="Gene3D" id="2.60.40.10">
    <property type="entry name" value="Immunoglobulins"/>
    <property type="match status" value="1"/>
</dbReference>
<dbReference type="Proteomes" id="UP000502248">
    <property type="component" value="Chromosome"/>
</dbReference>
<evidence type="ECO:0000256" key="1">
    <source>
        <dbReference type="ARBA" id="ARBA00001445"/>
    </source>
</evidence>
<comment type="catalytic activity">
    <reaction evidence="1">
        <text>Hydrolysis of terminal non-reducing alpha-L-rhamnose residues in alpha-L-rhamnosides.</text>
        <dbReference type="EC" id="3.2.1.40"/>
    </reaction>
</comment>
<evidence type="ECO:0000259" key="4">
    <source>
        <dbReference type="Pfam" id="PF05592"/>
    </source>
</evidence>
<evidence type="ECO:0000259" key="7">
    <source>
        <dbReference type="Pfam" id="PF17390"/>
    </source>
</evidence>
<protein>
    <recommendedName>
        <fullName evidence="2">alpha-L-rhamnosidase</fullName>
        <ecNumber evidence="2">3.2.1.40</ecNumber>
    </recommendedName>
</protein>
<sequence length="907" mass="101374">MTLKIVGCKTEYAINPLGLNTLAPRLFWRIETEEQAVTQTAYQILVASSLQQLDRDDADMWDSGKVANGASIQIVYDGNPLEQEGVYYWKVRIWDGNDRQSDWSESAFWSIGLLSRAAWKGKWIGRKPVTNVISEDASGSEEHKPEMEKLLLPSPYLRKTFAIRGPIKRATAYATALGVYKLSINGTRVGGDWFAPGWTDYNVRTQVQAYDITGQLQAGINTFSVILGDGWYSGTVGFLGDKVYGERPFFLLQTNIEYEDGSRDSVVTDGSWAVTTGPILYSDMIKGETYDATKELSGWDKANYDDSAWEKPDVRPGYNGVLSATLEPPIRTTEVLKPISIRKTDTGTYIYDMGQNMVGWTEVKVTGDRGTRITLSHAEMLNPDGSMYLDNLRVAVQQNHYILKGEGEERYEPNFTFHGFRYVELIGYPGEADLDTIAGKVVHSDTPKTGSLRTSDEKVNQLYSNITWGQRGNFLSVPTDCPQRDERLGWTGDAQIFARTASYNMDVSRFFTKFYQDMLDCQQPSGAFTDVAPDAGWIRHKMWNTRLNWYAPDNSGWGDAGVVIPWTQYLMYGDTRILEANYGAMERWVEYLRCTTTNLVRPDYANYGDWLSIGADTPNEVLATAYFAYSTQLLSRIAGVLGRTDDEAHYQALFADIAAAFRGAFVDEAGVIRGHTQTVYVLALQFGLLTDDLREKAVAHLTADIKQRGDRLSTGFLGVGYLLPALTDNGRLDVAYQLLTQEEFPSWMYSIKHGATTIWERWDGWTEDNGFQTPSMNSFNHYSLGSVGEWMYRYMAGIETDAAASGFRHAIIRPRPGGTLTEVEASYESLYGTISTHWKQESEGPFRLVVAIPPNTTATVWIPKGAVSVNGMSVEDTALRGCTASGEAENCLKFDIASGTYEFLSTL</sequence>
<dbReference type="KEGG" id="cheb:HH215_01555"/>
<evidence type="ECO:0000256" key="3">
    <source>
        <dbReference type="ARBA" id="ARBA00022801"/>
    </source>
</evidence>
<reference evidence="8 9" key="1">
    <citation type="submission" date="2020-04" db="EMBL/GenBank/DDBJ databases">
        <title>Genome sequencing of novel species.</title>
        <authorList>
            <person name="Heo J."/>
            <person name="Kim S.-J."/>
            <person name="Kim J.-S."/>
            <person name="Hong S.-B."/>
            <person name="Kwon S.-W."/>
        </authorList>
    </citation>
    <scope>NUCLEOTIDE SEQUENCE [LARGE SCALE GENOMIC DNA]</scope>
    <source>
        <strain evidence="8 9">MFER-1</strain>
    </source>
</reference>
<dbReference type="Pfam" id="PF25788">
    <property type="entry name" value="Ig_Rha78A_N"/>
    <property type="match status" value="1"/>
</dbReference>
<evidence type="ECO:0000259" key="6">
    <source>
        <dbReference type="Pfam" id="PF17389"/>
    </source>
</evidence>
<accession>A0A7Z2ZJA1</accession>
<dbReference type="EMBL" id="CP051680">
    <property type="protein sequence ID" value="QJD81996.1"/>
    <property type="molecule type" value="Genomic_DNA"/>
</dbReference>
<feature type="domain" description="Bacterial alpha-L-rhamnosidase N-terminal" evidence="5">
    <location>
        <begin position="167"/>
        <end position="334"/>
    </location>
</feature>
<dbReference type="Gene3D" id="2.60.420.10">
    <property type="entry name" value="Maltose phosphorylase, domain 3"/>
    <property type="match status" value="1"/>
</dbReference>
<dbReference type="EC" id="3.2.1.40" evidence="2"/>
<evidence type="ECO:0000313" key="8">
    <source>
        <dbReference type="EMBL" id="QJD81996.1"/>
    </source>
</evidence>
<dbReference type="InterPro" id="IPR035396">
    <property type="entry name" value="Bac_rhamnosid6H"/>
</dbReference>
<dbReference type="Gene3D" id="2.60.120.260">
    <property type="entry name" value="Galactose-binding domain-like"/>
    <property type="match status" value="2"/>
</dbReference>
<dbReference type="GO" id="GO:0030596">
    <property type="term" value="F:alpha-L-rhamnosidase activity"/>
    <property type="evidence" value="ECO:0007669"/>
    <property type="project" value="UniProtKB-EC"/>
</dbReference>
<gene>
    <name evidence="8" type="ORF">HH215_01555</name>
</gene>
<keyword evidence="3 8" id="KW-0378">Hydrolase</keyword>
<dbReference type="InterPro" id="IPR008928">
    <property type="entry name" value="6-hairpin_glycosidase_sf"/>
</dbReference>
<evidence type="ECO:0000259" key="5">
    <source>
        <dbReference type="Pfam" id="PF08531"/>
    </source>
</evidence>
<dbReference type="InterPro" id="IPR013737">
    <property type="entry name" value="Bac_rhamnosid_N"/>
</dbReference>
<dbReference type="InterPro" id="IPR013783">
    <property type="entry name" value="Ig-like_fold"/>
</dbReference>
<name>A0A7Z2ZJA1_9BACL</name>
<dbReference type="Pfam" id="PF05592">
    <property type="entry name" value="Bac_rhamnosid"/>
    <property type="match status" value="1"/>
</dbReference>
<dbReference type="AlphaFoldDB" id="A0A7Z2ZJA1"/>
<keyword evidence="9" id="KW-1185">Reference proteome</keyword>
<dbReference type="Pfam" id="PF17390">
    <property type="entry name" value="Bac_rhamnosid_C"/>
    <property type="match status" value="1"/>
</dbReference>
<dbReference type="PANTHER" id="PTHR33307:SF6">
    <property type="entry name" value="ALPHA-RHAMNOSIDASE (EUROFUNG)-RELATED"/>
    <property type="match status" value="1"/>
</dbReference>
<dbReference type="SUPFAM" id="SSF48208">
    <property type="entry name" value="Six-hairpin glycosidases"/>
    <property type="match status" value="1"/>
</dbReference>
<evidence type="ECO:0000256" key="2">
    <source>
        <dbReference type="ARBA" id="ARBA00012652"/>
    </source>
</evidence>
<feature type="domain" description="Alpha-L-rhamnosidase six-hairpin glycosidase" evidence="6">
    <location>
        <begin position="448"/>
        <end position="795"/>
    </location>
</feature>
<dbReference type="InterPro" id="IPR012341">
    <property type="entry name" value="6hp_glycosidase-like_sf"/>
</dbReference>
<feature type="domain" description="Alpha-L-rhamnosidase concanavalin-like" evidence="4">
    <location>
        <begin position="343"/>
        <end position="443"/>
    </location>
</feature>
<dbReference type="InterPro" id="IPR008902">
    <property type="entry name" value="Rhamnosid_concanavalin"/>
</dbReference>
<dbReference type="Gene3D" id="1.50.10.10">
    <property type="match status" value="1"/>
</dbReference>
<proteinExistence type="predicted"/>
<dbReference type="Pfam" id="PF08531">
    <property type="entry name" value="Bac_rhamnosid_N"/>
    <property type="match status" value="1"/>
</dbReference>
<dbReference type="InterPro" id="IPR035398">
    <property type="entry name" value="Bac_rhamnosid_C"/>
</dbReference>
<dbReference type="PANTHER" id="PTHR33307">
    <property type="entry name" value="ALPHA-RHAMNOSIDASE (EUROFUNG)"/>
    <property type="match status" value="1"/>
</dbReference>